<feature type="region of interest" description="Disordered" evidence="1">
    <location>
        <begin position="310"/>
        <end position="345"/>
    </location>
</feature>
<dbReference type="InterPro" id="IPR008979">
    <property type="entry name" value="Galactose-bd-like_sf"/>
</dbReference>
<protein>
    <submittedName>
        <fullName evidence="4">F5/8 type C domain-containing protein</fullName>
    </submittedName>
</protein>
<dbReference type="Pfam" id="PF00754">
    <property type="entry name" value="F5_F8_type_C"/>
    <property type="match status" value="2"/>
</dbReference>
<keyword evidence="2" id="KW-0732">Signal</keyword>
<name>L0A7A2_DEIPD</name>
<dbReference type="RefSeq" id="WP_015237233.1">
    <property type="nucleotide sequence ID" value="NC_019793.1"/>
</dbReference>
<feature type="compositionally biased region" description="Pro residues" evidence="1">
    <location>
        <begin position="313"/>
        <end position="345"/>
    </location>
</feature>
<dbReference type="AlphaFoldDB" id="L0A7A2"/>
<dbReference type="InterPro" id="IPR000421">
    <property type="entry name" value="FA58C"/>
</dbReference>
<dbReference type="KEGG" id="dpd:Deipe_3502"/>
<reference evidence="5" key="1">
    <citation type="submission" date="2012-03" db="EMBL/GenBank/DDBJ databases">
        <title>Complete sequence of chromosome of Deinococcus peraridilitoris DSM 19664.</title>
        <authorList>
            <person name="Lucas S."/>
            <person name="Copeland A."/>
            <person name="Lapidus A."/>
            <person name="Glavina del Rio T."/>
            <person name="Dalin E."/>
            <person name="Tice H."/>
            <person name="Bruce D."/>
            <person name="Goodwin L."/>
            <person name="Pitluck S."/>
            <person name="Peters L."/>
            <person name="Mikhailova N."/>
            <person name="Lu M."/>
            <person name="Kyrpides N."/>
            <person name="Mavromatis K."/>
            <person name="Ivanova N."/>
            <person name="Brettin T."/>
            <person name="Detter J.C."/>
            <person name="Han C."/>
            <person name="Larimer F."/>
            <person name="Land M."/>
            <person name="Hauser L."/>
            <person name="Markowitz V."/>
            <person name="Cheng J.-F."/>
            <person name="Hugenholtz P."/>
            <person name="Woyke T."/>
            <person name="Wu D."/>
            <person name="Pukall R."/>
            <person name="Steenblock K."/>
            <person name="Brambilla E."/>
            <person name="Klenk H.-P."/>
            <person name="Eisen J.A."/>
        </authorList>
    </citation>
    <scope>NUCLEOTIDE SEQUENCE [LARGE SCALE GENOMIC DNA]</scope>
    <source>
        <strain evidence="5">DSM 19664 / LMG 22246 / CIP 109416 / KR-200</strain>
    </source>
</reference>
<gene>
    <name evidence="4" type="ordered locus">Deipe_3502</name>
</gene>
<evidence type="ECO:0000313" key="5">
    <source>
        <dbReference type="Proteomes" id="UP000010467"/>
    </source>
</evidence>
<dbReference type="InterPro" id="IPR012334">
    <property type="entry name" value="Pectin_lyas_fold"/>
</dbReference>
<dbReference type="HOGENOM" id="CLU_020401_0_0_0"/>
<evidence type="ECO:0000256" key="1">
    <source>
        <dbReference type="SAM" id="MobiDB-lite"/>
    </source>
</evidence>
<dbReference type="STRING" id="937777.Deipe_3502"/>
<feature type="chain" id="PRO_5003939145" evidence="2">
    <location>
        <begin position="28"/>
        <end position="755"/>
    </location>
</feature>
<feature type="domain" description="F5/8 type C" evidence="3">
    <location>
        <begin position="35"/>
        <end position="155"/>
    </location>
</feature>
<dbReference type="OrthoDB" id="3333873at2"/>
<dbReference type="Gene3D" id="2.160.20.10">
    <property type="entry name" value="Single-stranded right-handed beta-helix, Pectin lyase-like"/>
    <property type="match status" value="1"/>
</dbReference>
<dbReference type="InterPro" id="IPR011050">
    <property type="entry name" value="Pectin_lyase_fold/virulence"/>
</dbReference>
<evidence type="ECO:0000313" key="4">
    <source>
        <dbReference type="EMBL" id="AFZ68935.1"/>
    </source>
</evidence>
<feature type="signal peptide" evidence="2">
    <location>
        <begin position="1"/>
        <end position="27"/>
    </location>
</feature>
<dbReference type="PATRIC" id="fig|937777.3.peg.3514"/>
<dbReference type="eggNOG" id="COG1409">
    <property type="taxonomic scope" value="Bacteria"/>
</dbReference>
<dbReference type="PROSITE" id="PS51257">
    <property type="entry name" value="PROKAR_LIPOPROTEIN"/>
    <property type="match status" value="1"/>
</dbReference>
<sequence>MHLNKFITLASLTLLSVLTGCGGSPQAPSTTGYDTQEFLLPLVSPNLRPLTITRTSVSAADGDSLPSFTTDGDLGTYWTAQEAGAWIRFDLGAETQLDGLELAFFDANLRTTRFSVEVSLDGVAFTKVLEAESGRTSTSLQYFGFSPVQTRYVRVVSQDARISLAEAAFKESTPIAAVSVRSSSARAGFGPQASVDRDPRTHWAASGRGEWIRYDLGASKRLSGIGVAFHRGDVRQATFDIAVSDDGQTFRNVASGLKSSGSTLQIEPFLFGSHQARFVRVTNSGNSENADVTLAEVSFLPVVLLPDRAPLAPANPPTEPAPPSDPAPPPTELPPSPVVPAPPPSPVTPYSKTYYLDCSSGSDSFDGTSEMTAWKSLAKANTAALNPGEALLLKRNCRWDGQLSARWNGTASAPVTIGAYGTGELPRIRTTGTQEVAIAISGTHQVLEYLEPEVGNRPTSWLAKNPSYGGTVKCPTQAQGWRVGFALRNSDNVVQHSRASGFTAAIHFSAGTRNKALYNTLTNNDVISTNTPAALKYDDDSGAWGVLVNAHGNEIAYNTFSGNLACSEDYAIEGASVEVYKGSQNYVHHNQSIRDTTFTELGGTSTEAARHNIFERNLYVGHSLGGEFLVLRGSQSKWGDNLGTKAIGNTAVNVKVGVSCGEGCDASVLELRQNVLQGRSDAGKSLVWTDGVIGESENVFWPNGSADVVIAGRRGTSAISSTSRLADPQFVDVQTDNYRRQPGAPVPVAGFFPML</sequence>
<organism evidence="4 5">
    <name type="scientific">Deinococcus peraridilitoris (strain DSM 19664 / LMG 22246 / CIP 109416 / KR-200)</name>
    <dbReference type="NCBI Taxonomy" id="937777"/>
    <lineage>
        <taxon>Bacteria</taxon>
        <taxon>Thermotogati</taxon>
        <taxon>Deinococcota</taxon>
        <taxon>Deinococci</taxon>
        <taxon>Deinococcales</taxon>
        <taxon>Deinococcaceae</taxon>
        <taxon>Deinococcus</taxon>
    </lineage>
</organism>
<dbReference type="PROSITE" id="PS50022">
    <property type="entry name" value="FA58C_3"/>
    <property type="match status" value="2"/>
</dbReference>
<evidence type="ECO:0000256" key="2">
    <source>
        <dbReference type="SAM" id="SignalP"/>
    </source>
</evidence>
<accession>L0A7A2</accession>
<dbReference type="Gene3D" id="2.60.120.260">
    <property type="entry name" value="Galactose-binding domain-like"/>
    <property type="match status" value="2"/>
</dbReference>
<dbReference type="SUPFAM" id="SSF49785">
    <property type="entry name" value="Galactose-binding domain-like"/>
    <property type="match status" value="2"/>
</dbReference>
<keyword evidence="5" id="KW-1185">Reference proteome</keyword>
<feature type="domain" description="F5/8 type C" evidence="3">
    <location>
        <begin position="157"/>
        <end position="302"/>
    </location>
</feature>
<dbReference type="eggNOG" id="COG3291">
    <property type="taxonomic scope" value="Bacteria"/>
</dbReference>
<proteinExistence type="predicted"/>
<dbReference type="Proteomes" id="UP000010467">
    <property type="component" value="Chromosome"/>
</dbReference>
<dbReference type="SUPFAM" id="SSF51126">
    <property type="entry name" value="Pectin lyase-like"/>
    <property type="match status" value="1"/>
</dbReference>
<evidence type="ECO:0000259" key="3">
    <source>
        <dbReference type="PROSITE" id="PS50022"/>
    </source>
</evidence>
<dbReference type="EMBL" id="CP003382">
    <property type="protein sequence ID" value="AFZ68935.1"/>
    <property type="molecule type" value="Genomic_DNA"/>
</dbReference>